<sequence>MSLVSDRLTGCRWTAGTDSRSPAPEILDRSTPRYVKSALSRTRSVCVHVDTQTTGGISSMSNTCVVSPHSIGTTVEADLSEGDFDAVGRGPLQGHMTRS</sequence>
<name>A0A0C9Z1Y9_9AGAM</name>
<reference evidence="2" key="2">
    <citation type="submission" date="2015-01" db="EMBL/GenBank/DDBJ databases">
        <title>Evolutionary Origins and Diversification of the Mycorrhizal Mutualists.</title>
        <authorList>
            <consortium name="DOE Joint Genome Institute"/>
            <consortium name="Mycorrhizal Genomics Consortium"/>
            <person name="Kohler A."/>
            <person name="Kuo A."/>
            <person name="Nagy L.G."/>
            <person name="Floudas D."/>
            <person name="Copeland A."/>
            <person name="Barry K.W."/>
            <person name="Cichocki N."/>
            <person name="Veneault-Fourrey C."/>
            <person name="LaButti K."/>
            <person name="Lindquist E.A."/>
            <person name="Lipzen A."/>
            <person name="Lundell T."/>
            <person name="Morin E."/>
            <person name="Murat C."/>
            <person name="Riley R."/>
            <person name="Ohm R."/>
            <person name="Sun H."/>
            <person name="Tunlid A."/>
            <person name="Henrissat B."/>
            <person name="Grigoriev I.V."/>
            <person name="Hibbett D.S."/>
            <person name="Martin F."/>
        </authorList>
    </citation>
    <scope>NUCLEOTIDE SEQUENCE [LARGE SCALE GENOMIC DNA]</scope>
    <source>
        <strain evidence="2">441</strain>
    </source>
</reference>
<evidence type="ECO:0000313" key="2">
    <source>
        <dbReference type="Proteomes" id="UP000054018"/>
    </source>
</evidence>
<organism evidence="1 2">
    <name type="scientific">Pisolithus microcarpus 441</name>
    <dbReference type="NCBI Taxonomy" id="765257"/>
    <lineage>
        <taxon>Eukaryota</taxon>
        <taxon>Fungi</taxon>
        <taxon>Dikarya</taxon>
        <taxon>Basidiomycota</taxon>
        <taxon>Agaricomycotina</taxon>
        <taxon>Agaricomycetes</taxon>
        <taxon>Agaricomycetidae</taxon>
        <taxon>Boletales</taxon>
        <taxon>Sclerodermatineae</taxon>
        <taxon>Pisolithaceae</taxon>
        <taxon>Pisolithus</taxon>
    </lineage>
</organism>
<protein>
    <submittedName>
        <fullName evidence="1">Uncharacterized protein</fullName>
    </submittedName>
</protein>
<reference evidence="1 2" key="1">
    <citation type="submission" date="2014-04" db="EMBL/GenBank/DDBJ databases">
        <authorList>
            <consortium name="DOE Joint Genome Institute"/>
            <person name="Kuo A."/>
            <person name="Kohler A."/>
            <person name="Costa M.D."/>
            <person name="Nagy L.G."/>
            <person name="Floudas D."/>
            <person name="Copeland A."/>
            <person name="Barry K.W."/>
            <person name="Cichocki N."/>
            <person name="Veneault-Fourrey C."/>
            <person name="LaButti K."/>
            <person name="Lindquist E.A."/>
            <person name="Lipzen A."/>
            <person name="Lundell T."/>
            <person name="Morin E."/>
            <person name="Murat C."/>
            <person name="Sun H."/>
            <person name="Tunlid A."/>
            <person name="Henrissat B."/>
            <person name="Grigoriev I.V."/>
            <person name="Hibbett D.S."/>
            <person name="Martin F."/>
            <person name="Nordberg H.P."/>
            <person name="Cantor M.N."/>
            <person name="Hua S.X."/>
        </authorList>
    </citation>
    <scope>NUCLEOTIDE SEQUENCE [LARGE SCALE GENOMIC DNA]</scope>
    <source>
        <strain evidence="1 2">441</strain>
    </source>
</reference>
<gene>
    <name evidence="1" type="ORF">PISMIDRAFT_595690</name>
</gene>
<dbReference type="EMBL" id="KN833767">
    <property type="protein sequence ID" value="KIK20294.1"/>
    <property type="molecule type" value="Genomic_DNA"/>
</dbReference>
<dbReference type="Proteomes" id="UP000054018">
    <property type="component" value="Unassembled WGS sequence"/>
</dbReference>
<evidence type="ECO:0000313" key="1">
    <source>
        <dbReference type="EMBL" id="KIK20294.1"/>
    </source>
</evidence>
<dbReference type="HOGENOM" id="CLU_2321284_0_0_1"/>
<keyword evidence="2" id="KW-1185">Reference proteome</keyword>
<proteinExistence type="predicted"/>
<dbReference type="AlphaFoldDB" id="A0A0C9Z1Y9"/>
<accession>A0A0C9Z1Y9</accession>